<protein>
    <submittedName>
        <fullName evidence="4">Uncharacterized protein</fullName>
    </submittedName>
</protein>
<keyword evidence="2" id="KW-0539">Nucleus</keyword>
<comment type="caution">
    <text evidence="4">The sequence shown here is derived from an EMBL/GenBank/DDBJ whole genome shotgun (WGS) entry which is preliminary data.</text>
</comment>
<proteinExistence type="predicted"/>
<evidence type="ECO:0000256" key="2">
    <source>
        <dbReference type="ARBA" id="ARBA00023242"/>
    </source>
</evidence>
<evidence type="ECO:0000256" key="1">
    <source>
        <dbReference type="ARBA" id="ARBA00004123"/>
    </source>
</evidence>
<dbReference type="AlphaFoldDB" id="A0A9P8F270"/>
<dbReference type="GO" id="GO:0005634">
    <property type="term" value="C:nucleus"/>
    <property type="evidence" value="ECO:0007669"/>
    <property type="project" value="UniProtKB-SubCell"/>
</dbReference>
<dbReference type="PANTHER" id="PTHR37534:SF10">
    <property type="entry name" value="ZN(II)2CYS6 TRANSCRIPTION FACTOR (EUROFUNG)"/>
    <property type="match status" value="1"/>
</dbReference>
<evidence type="ECO:0000313" key="4">
    <source>
        <dbReference type="EMBL" id="KAG9929884.1"/>
    </source>
</evidence>
<dbReference type="GO" id="GO:0000976">
    <property type="term" value="F:transcription cis-regulatory region binding"/>
    <property type="evidence" value="ECO:0007669"/>
    <property type="project" value="TreeGrafter"/>
</dbReference>
<comment type="subcellular location">
    <subcellularLocation>
        <location evidence="1">Nucleus</location>
    </subcellularLocation>
</comment>
<accession>A0A9P8F270</accession>
<reference evidence="4" key="2">
    <citation type="submission" date="2021-08" db="EMBL/GenBank/DDBJ databases">
        <authorList>
            <person name="Gostincar C."/>
            <person name="Sun X."/>
            <person name="Song Z."/>
            <person name="Gunde-Cimerman N."/>
        </authorList>
    </citation>
    <scope>NUCLEOTIDE SEQUENCE</scope>
    <source>
        <strain evidence="4">EXF-9298</strain>
    </source>
</reference>
<gene>
    <name evidence="4" type="ORF">KCU98_g20777</name>
</gene>
<feature type="region of interest" description="Disordered" evidence="3">
    <location>
        <begin position="420"/>
        <end position="457"/>
    </location>
</feature>
<name>A0A9P8F270_AURME</name>
<dbReference type="Pfam" id="PF11951">
    <property type="entry name" value="Fungal_trans_2"/>
    <property type="match status" value="1"/>
</dbReference>
<reference evidence="4" key="1">
    <citation type="journal article" date="2021" name="J Fungi (Basel)">
        <title>Virulence traits and population genomics of the black yeast Aureobasidium melanogenum.</title>
        <authorList>
            <person name="Cernosa A."/>
            <person name="Sun X."/>
            <person name="Gostincar C."/>
            <person name="Fang C."/>
            <person name="Gunde-Cimerman N."/>
            <person name="Song Z."/>
        </authorList>
    </citation>
    <scope>NUCLEOTIDE SEQUENCE</scope>
    <source>
        <strain evidence="4">EXF-9298</strain>
    </source>
</reference>
<keyword evidence="5" id="KW-1185">Reference proteome</keyword>
<evidence type="ECO:0000313" key="5">
    <source>
        <dbReference type="Proteomes" id="UP000729357"/>
    </source>
</evidence>
<dbReference type="PANTHER" id="PTHR37534">
    <property type="entry name" value="TRANSCRIPTIONAL ACTIVATOR PROTEIN UGA3"/>
    <property type="match status" value="1"/>
</dbReference>
<dbReference type="InterPro" id="IPR021858">
    <property type="entry name" value="Fun_TF"/>
</dbReference>
<evidence type="ECO:0000256" key="3">
    <source>
        <dbReference type="SAM" id="MobiDB-lite"/>
    </source>
</evidence>
<feature type="non-terminal residue" evidence="4">
    <location>
        <position position="1"/>
    </location>
</feature>
<organism evidence="4 5">
    <name type="scientific">Aureobasidium melanogenum</name>
    <name type="common">Aureobasidium pullulans var. melanogenum</name>
    <dbReference type="NCBI Taxonomy" id="46634"/>
    <lineage>
        <taxon>Eukaryota</taxon>
        <taxon>Fungi</taxon>
        <taxon>Dikarya</taxon>
        <taxon>Ascomycota</taxon>
        <taxon>Pezizomycotina</taxon>
        <taxon>Dothideomycetes</taxon>
        <taxon>Dothideomycetidae</taxon>
        <taxon>Dothideales</taxon>
        <taxon>Saccotheciaceae</taxon>
        <taxon>Aureobasidium</taxon>
    </lineage>
</organism>
<dbReference type="GO" id="GO:0003700">
    <property type="term" value="F:DNA-binding transcription factor activity"/>
    <property type="evidence" value="ECO:0007669"/>
    <property type="project" value="TreeGrafter"/>
</dbReference>
<dbReference type="Proteomes" id="UP000729357">
    <property type="component" value="Unassembled WGS sequence"/>
</dbReference>
<dbReference type="GO" id="GO:0045944">
    <property type="term" value="P:positive regulation of transcription by RNA polymerase II"/>
    <property type="evidence" value="ECO:0007669"/>
    <property type="project" value="TreeGrafter"/>
</dbReference>
<dbReference type="EMBL" id="JAHFXS010006805">
    <property type="protein sequence ID" value="KAG9929884.1"/>
    <property type="molecule type" value="Genomic_DNA"/>
</dbReference>
<sequence length="457" mass="52175">MKYDSGDFLKTTFLEIALGYEPLLYAITAFSAYHHTLAKPGGKLSNFLGYYNKSVSLLRQSLERSPRHTVATLLTILQLATFEEFLGDWVNLMGHQRAAYEILTELFTPQTIMQSETHRKIISWYIRFDLFAGFMHGYGMVLSREWHVACMEFYVRQARDKPRDLGSLFEEKFARSRLLATDISLLFARAKTEGPSQELIVEMGKMSAQLETYAHELENAFKDTRTYVKEFPNAPKGEWDDVVGSTDPDFLWAGDLFTWNFILIDFWAIHLLFKSQIAQFDPTVGGEEVVASAFKVCKMFEALQYCGEDATAMILGAQASLGMAAACMPKDQRHTMWCRNKYAQIEQCGYIYPAALRQRMTGVWGVDVMRWWLPNDEGYHPMLQAVREFIDYRARVPQDTVQSDLRDMKGLFKALQLDDTDSKKDAGSAGGTDSSDPFDFEPAGSMPWESSPEMNWP</sequence>